<proteinExistence type="predicted"/>
<reference evidence="1" key="1">
    <citation type="submission" date="2023-03" db="EMBL/GenBank/DDBJ databases">
        <authorList>
            <person name="Steffen K."/>
            <person name="Cardenas P."/>
        </authorList>
    </citation>
    <scope>NUCLEOTIDE SEQUENCE</scope>
</reference>
<protein>
    <submittedName>
        <fullName evidence="1">Uncharacterized protein</fullName>
    </submittedName>
</protein>
<evidence type="ECO:0000313" key="1">
    <source>
        <dbReference type="EMBL" id="CAI8025073.1"/>
    </source>
</evidence>
<sequence>MIAREKSVGTTHRWCGLPQSGSAVEYKDVGRRLVFLIPPAPYSSVTMDQVATTFEDTKQS</sequence>
<evidence type="ECO:0000313" key="2">
    <source>
        <dbReference type="Proteomes" id="UP001174909"/>
    </source>
</evidence>
<name>A0AA35WKR2_GEOBA</name>
<dbReference type="AlphaFoldDB" id="A0AA35WKR2"/>
<comment type="caution">
    <text evidence="1">The sequence shown here is derived from an EMBL/GenBank/DDBJ whole genome shotgun (WGS) entry which is preliminary data.</text>
</comment>
<dbReference type="EMBL" id="CASHTH010002116">
    <property type="protein sequence ID" value="CAI8025073.1"/>
    <property type="molecule type" value="Genomic_DNA"/>
</dbReference>
<accession>A0AA35WKR2</accession>
<organism evidence="1 2">
    <name type="scientific">Geodia barretti</name>
    <name type="common">Barrett's horny sponge</name>
    <dbReference type="NCBI Taxonomy" id="519541"/>
    <lineage>
        <taxon>Eukaryota</taxon>
        <taxon>Metazoa</taxon>
        <taxon>Porifera</taxon>
        <taxon>Demospongiae</taxon>
        <taxon>Heteroscleromorpha</taxon>
        <taxon>Tetractinellida</taxon>
        <taxon>Astrophorina</taxon>
        <taxon>Geodiidae</taxon>
        <taxon>Geodia</taxon>
    </lineage>
</organism>
<dbReference type="Proteomes" id="UP001174909">
    <property type="component" value="Unassembled WGS sequence"/>
</dbReference>
<keyword evidence="2" id="KW-1185">Reference proteome</keyword>
<gene>
    <name evidence="1" type="ORF">GBAR_LOCUS14506</name>
</gene>